<organism evidence="1 2">
    <name type="scientific">Idiomarina seosinensis</name>
    <dbReference type="NCBI Taxonomy" id="281739"/>
    <lineage>
        <taxon>Bacteria</taxon>
        <taxon>Pseudomonadati</taxon>
        <taxon>Pseudomonadota</taxon>
        <taxon>Gammaproteobacteria</taxon>
        <taxon>Alteromonadales</taxon>
        <taxon>Idiomarinaceae</taxon>
        <taxon>Idiomarina</taxon>
    </lineage>
</organism>
<protein>
    <recommendedName>
        <fullName evidence="3">LPP20 lipoprotein</fullName>
    </recommendedName>
</protein>
<keyword evidence="2" id="KW-1185">Reference proteome</keyword>
<proteinExistence type="predicted"/>
<gene>
    <name evidence="1" type="ORF">CWI81_06415</name>
</gene>
<name>A0A432ZCY7_9GAMM</name>
<evidence type="ECO:0008006" key="3">
    <source>
        <dbReference type="Google" id="ProtNLM"/>
    </source>
</evidence>
<dbReference type="PROSITE" id="PS51257">
    <property type="entry name" value="PROKAR_LIPOPROTEIN"/>
    <property type="match status" value="1"/>
</dbReference>
<evidence type="ECO:0000313" key="1">
    <source>
        <dbReference type="EMBL" id="RUO75760.1"/>
    </source>
</evidence>
<dbReference type="Proteomes" id="UP000287908">
    <property type="component" value="Unassembled WGS sequence"/>
</dbReference>
<reference evidence="1 2" key="1">
    <citation type="journal article" date="2011" name="Front. Microbiol.">
        <title>Genomic signatures of strain selection and enhancement in Bacillus atrophaeus var. globigii, a historical biowarfare simulant.</title>
        <authorList>
            <person name="Gibbons H.S."/>
            <person name="Broomall S.M."/>
            <person name="McNew L.A."/>
            <person name="Daligault H."/>
            <person name="Chapman C."/>
            <person name="Bruce D."/>
            <person name="Karavis M."/>
            <person name="Krepps M."/>
            <person name="McGregor P.A."/>
            <person name="Hong C."/>
            <person name="Park K.H."/>
            <person name="Akmal A."/>
            <person name="Feldman A."/>
            <person name="Lin J.S."/>
            <person name="Chang W.E."/>
            <person name="Higgs B.W."/>
            <person name="Demirev P."/>
            <person name="Lindquist J."/>
            <person name="Liem A."/>
            <person name="Fochler E."/>
            <person name="Read T.D."/>
            <person name="Tapia R."/>
            <person name="Johnson S."/>
            <person name="Bishop-Lilly K.A."/>
            <person name="Detter C."/>
            <person name="Han C."/>
            <person name="Sozhamannan S."/>
            <person name="Rosenzweig C.N."/>
            <person name="Skowronski E.W."/>
        </authorList>
    </citation>
    <scope>NUCLEOTIDE SEQUENCE [LARGE SCALE GENOMIC DNA]</scope>
    <source>
        <strain evidence="1 2">CL-SP19</strain>
    </source>
</reference>
<sequence length="200" mass="21596">MKKAIITACVCAGLTACSSQPEITSQQQQQAETNQSVQQITGNLKDSTPAWVFSPQSNKGLAASSCVDWSGNMAVDKPQSIAAARADLAQQIQVKASVLDKMYNRKLQAEGGSSVGASFEQVSKQVASETLVGSTAEKMSLARIDGKKYFCSMVVLDQTRDTFEALVDASKRTIDPQSKAAMYEEFRAQKAMKELEAELQ</sequence>
<evidence type="ECO:0000313" key="2">
    <source>
        <dbReference type="Proteomes" id="UP000287908"/>
    </source>
</evidence>
<dbReference type="EMBL" id="PIQF01000002">
    <property type="protein sequence ID" value="RUO75760.1"/>
    <property type="molecule type" value="Genomic_DNA"/>
</dbReference>
<dbReference type="AlphaFoldDB" id="A0A432ZCY7"/>
<dbReference type="OrthoDB" id="5616064at2"/>
<accession>A0A432ZCY7</accession>
<comment type="caution">
    <text evidence="1">The sequence shown here is derived from an EMBL/GenBank/DDBJ whole genome shotgun (WGS) entry which is preliminary data.</text>
</comment>
<dbReference type="RefSeq" id="WP_126784490.1">
    <property type="nucleotide sequence ID" value="NZ_PIQF01000002.1"/>
</dbReference>